<accession>A0A2I1BTH8</accession>
<dbReference type="GeneID" id="36533289"/>
<dbReference type="PANTHER" id="PTHR31595:SF67">
    <property type="entry name" value="WAX SYNTHASE DOMAIN-CONTAINING PROTEIN"/>
    <property type="match status" value="1"/>
</dbReference>
<keyword evidence="3" id="KW-0808">Transferase</keyword>
<organism evidence="10 11">
    <name type="scientific">Aspergillus novofumigatus (strain IBT 16806)</name>
    <dbReference type="NCBI Taxonomy" id="1392255"/>
    <lineage>
        <taxon>Eukaryota</taxon>
        <taxon>Fungi</taxon>
        <taxon>Dikarya</taxon>
        <taxon>Ascomycota</taxon>
        <taxon>Pezizomycotina</taxon>
        <taxon>Eurotiomycetes</taxon>
        <taxon>Eurotiomycetidae</taxon>
        <taxon>Eurotiales</taxon>
        <taxon>Aspergillaceae</taxon>
        <taxon>Aspergillus</taxon>
        <taxon>Aspergillus subgen. Fumigati</taxon>
    </lineage>
</organism>
<evidence type="ECO:0000313" key="11">
    <source>
        <dbReference type="Proteomes" id="UP000234474"/>
    </source>
</evidence>
<evidence type="ECO:0000256" key="4">
    <source>
        <dbReference type="ARBA" id="ARBA00022692"/>
    </source>
</evidence>
<comment type="similarity">
    <text evidence="2">Belongs to the wax synthase family.</text>
</comment>
<reference evidence="11" key="1">
    <citation type="journal article" date="2018" name="Proc. Natl. Acad. Sci. U.S.A.">
        <title>Linking secondary metabolites to gene clusters through genome sequencing of six diverse Aspergillus species.</title>
        <authorList>
            <person name="Kaerboelling I."/>
            <person name="Vesth T.C."/>
            <person name="Frisvad J.C."/>
            <person name="Nybo J.L."/>
            <person name="Theobald S."/>
            <person name="Kuo A."/>
            <person name="Bowyer P."/>
            <person name="Matsuda Y."/>
            <person name="Mondo S."/>
            <person name="Lyhne E.K."/>
            <person name="Kogle M.E."/>
            <person name="Clum A."/>
            <person name="Lipzen A."/>
            <person name="Salamov A."/>
            <person name="Ngan C.Y."/>
            <person name="Daum C."/>
            <person name="Chiniquy J."/>
            <person name="Barry K."/>
            <person name="LaButti K."/>
            <person name="Haridas S."/>
            <person name="Simmons B.A."/>
            <person name="Magnuson J.K."/>
            <person name="Mortensen U.H."/>
            <person name="Larsen T.O."/>
            <person name="Grigoriev I.V."/>
            <person name="Baker S.E."/>
            <person name="Andersen M.R."/>
        </authorList>
    </citation>
    <scope>NUCLEOTIDE SEQUENCE [LARGE SCALE GENOMIC DNA]</scope>
    <source>
        <strain evidence="11">IBT 16806</strain>
    </source>
</reference>
<feature type="transmembrane region" description="Helical" evidence="8">
    <location>
        <begin position="348"/>
        <end position="365"/>
    </location>
</feature>
<feature type="transmembrane region" description="Helical" evidence="8">
    <location>
        <begin position="31"/>
        <end position="49"/>
    </location>
</feature>
<evidence type="ECO:0000256" key="5">
    <source>
        <dbReference type="ARBA" id="ARBA00022989"/>
    </source>
</evidence>
<dbReference type="EMBL" id="MSZS01000012">
    <property type="protein sequence ID" value="PKX88695.1"/>
    <property type="molecule type" value="Genomic_DNA"/>
</dbReference>
<evidence type="ECO:0000259" key="9">
    <source>
        <dbReference type="Pfam" id="PF13813"/>
    </source>
</evidence>
<proteinExistence type="inferred from homology"/>
<feature type="region of interest" description="Disordered" evidence="7">
    <location>
        <begin position="163"/>
        <end position="184"/>
    </location>
</feature>
<dbReference type="Proteomes" id="UP000234474">
    <property type="component" value="Unassembled WGS sequence"/>
</dbReference>
<comment type="caution">
    <text evidence="10">The sequence shown here is derived from an EMBL/GenBank/DDBJ whole genome shotgun (WGS) entry which is preliminary data.</text>
</comment>
<dbReference type="RefSeq" id="XP_024677290.1">
    <property type="nucleotide sequence ID" value="XM_024825964.1"/>
</dbReference>
<dbReference type="VEuPathDB" id="FungiDB:P174DRAFT_435880"/>
<feature type="domain" description="Wax synthase" evidence="9">
    <location>
        <begin position="290"/>
        <end position="380"/>
    </location>
</feature>
<dbReference type="PANTHER" id="PTHR31595">
    <property type="entry name" value="LONG-CHAIN-ALCOHOL O-FATTY-ACYLTRANSFERASE 3-RELATED"/>
    <property type="match status" value="1"/>
</dbReference>
<evidence type="ECO:0000313" key="10">
    <source>
        <dbReference type="EMBL" id="PKX88695.1"/>
    </source>
</evidence>
<feature type="transmembrane region" description="Helical" evidence="8">
    <location>
        <begin position="89"/>
        <end position="106"/>
    </location>
</feature>
<keyword evidence="11" id="KW-1185">Reference proteome</keyword>
<protein>
    <recommendedName>
        <fullName evidence="9">Wax synthase domain-containing protein</fullName>
    </recommendedName>
</protein>
<dbReference type="AlphaFoldDB" id="A0A2I1BTH8"/>
<dbReference type="OMA" id="WWGRRWH"/>
<evidence type="ECO:0000256" key="7">
    <source>
        <dbReference type="SAM" id="MobiDB-lite"/>
    </source>
</evidence>
<evidence type="ECO:0000256" key="1">
    <source>
        <dbReference type="ARBA" id="ARBA00004141"/>
    </source>
</evidence>
<evidence type="ECO:0000256" key="3">
    <source>
        <dbReference type="ARBA" id="ARBA00022679"/>
    </source>
</evidence>
<dbReference type="GO" id="GO:0008374">
    <property type="term" value="F:O-acyltransferase activity"/>
    <property type="evidence" value="ECO:0007669"/>
    <property type="project" value="InterPro"/>
</dbReference>
<comment type="subcellular location">
    <subcellularLocation>
        <location evidence="1">Membrane</location>
        <topology evidence="1">Multi-pass membrane protein</topology>
    </subcellularLocation>
</comment>
<evidence type="ECO:0000256" key="8">
    <source>
        <dbReference type="SAM" id="Phobius"/>
    </source>
</evidence>
<sequence>MSISAVPYREFLHQKEAEFFSLIDQGVISPWLFPHDFLVLIIPILVLLIPNKGQAWVVAIRRTAFGLVCSLAIKNLLHTRCLTGGGTVIGFYYAFVVVWNAVFLLLKDVQNECFRIERPPNGNLYWQGYPESICHRLSWLLDMFGSLRGAGWNWRIPGLPPLPKVKSKDQQAPTDGKELPQEAPSSTLLRSSFMRTARYYLVMDILKVLTMADPYFWGLIDAAPLYPLDRIYHVSPALLRLFRAVVTVLWIRTSMAFIASTVPLIVSLAVTVCPSLLKWTSIPLDAPLLYPPLFNSFLDFKPVFDYGLDGWWGRRWHQAYRYAFSETARHLVPNLENKDMTRFLRHSVAFLLSGLVHFCAVHSHFVRPDSVHFGALAFFMLQPLGMLVQRKLRGVLFSEGSIFWRAFNITSTYAWLYLVIGPFCDELAAAGTWLYDEACPISIIRGLGLIEGEGWFVGTRSYVRLWTGEEWWQTGIQIL</sequence>
<gene>
    <name evidence="10" type="ORF">P174DRAFT_435880</name>
</gene>
<keyword evidence="4 8" id="KW-0812">Transmembrane</keyword>
<dbReference type="STRING" id="1392255.A0A2I1BTH8"/>
<keyword evidence="6 8" id="KW-0472">Membrane</keyword>
<dbReference type="GO" id="GO:0006629">
    <property type="term" value="P:lipid metabolic process"/>
    <property type="evidence" value="ECO:0007669"/>
    <property type="project" value="InterPro"/>
</dbReference>
<feature type="transmembrane region" description="Helical" evidence="8">
    <location>
        <begin position="249"/>
        <end position="273"/>
    </location>
</feature>
<evidence type="ECO:0000256" key="2">
    <source>
        <dbReference type="ARBA" id="ARBA00007282"/>
    </source>
</evidence>
<dbReference type="InterPro" id="IPR044851">
    <property type="entry name" value="Wax_synthase"/>
</dbReference>
<keyword evidence="5 8" id="KW-1133">Transmembrane helix</keyword>
<dbReference type="Pfam" id="PF13813">
    <property type="entry name" value="MBOAT_2"/>
    <property type="match status" value="1"/>
</dbReference>
<dbReference type="OrthoDB" id="1077582at2759"/>
<dbReference type="InterPro" id="IPR032805">
    <property type="entry name" value="Wax_synthase_dom"/>
</dbReference>
<feature type="transmembrane region" description="Helical" evidence="8">
    <location>
        <begin position="371"/>
        <end position="388"/>
    </location>
</feature>
<evidence type="ECO:0000256" key="6">
    <source>
        <dbReference type="ARBA" id="ARBA00023136"/>
    </source>
</evidence>
<name>A0A2I1BTH8_ASPN1</name>
<dbReference type="GO" id="GO:0016020">
    <property type="term" value="C:membrane"/>
    <property type="evidence" value="ECO:0007669"/>
    <property type="project" value="UniProtKB-SubCell"/>
</dbReference>